<reference evidence="2 3" key="1">
    <citation type="journal article" date="2024" name="Plant J.">
        <title>Genome sequences and population genomics reveal climatic adaptation and genomic divergence between two closely related sweetgum species.</title>
        <authorList>
            <person name="Xu W.Q."/>
            <person name="Ren C.Q."/>
            <person name="Zhang X.Y."/>
            <person name="Comes H.P."/>
            <person name="Liu X.H."/>
            <person name="Li Y.G."/>
            <person name="Kettle C.J."/>
            <person name="Jalonen R."/>
            <person name="Gaisberger H."/>
            <person name="Ma Y.Z."/>
            <person name="Qiu Y.X."/>
        </authorList>
    </citation>
    <scope>NUCLEOTIDE SEQUENCE [LARGE SCALE GENOMIC DNA]</scope>
    <source>
        <strain evidence="2">Hangzhou</strain>
    </source>
</reference>
<sequence length="166" mass="17974">MPVLAGTLVAACYGCEQNKGVVQQELSTDMLLSLLRSCRNGLPTLRSNPTLHHSPTDDSPEFNQLGPESKKLQVDTPLRSSRYNARSTRVSLGKGGASGNSTRIGKMRSQRDSKATKTCEELALKLNPQASETSTTLMLHCRFPGSFIDRAEQFFSAGITTVGDQA</sequence>
<comment type="caution">
    <text evidence="2">The sequence shown here is derived from an EMBL/GenBank/DDBJ whole genome shotgun (WGS) entry which is preliminary data.</text>
</comment>
<keyword evidence="3" id="KW-1185">Reference proteome</keyword>
<accession>A0AAP0WSK7</accession>
<feature type="region of interest" description="Disordered" evidence="1">
    <location>
        <begin position="46"/>
        <end position="113"/>
    </location>
</feature>
<evidence type="ECO:0000256" key="1">
    <source>
        <dbReference type="SAM" id="MobiDB-lite"/>
    </source>
</evidence>
<organism evidence="2 3">
    <name type="scientific">Liquidambar formosana</name>
    <name type="common">Formosan gum</name>
    <dbReference type="NCBI Taxonomy" id="63359"/>
    <lineage>
        <taxon>Eukaryota</taxon>
        <taxon>Viridiplantae</taxon>
        <taxon>Streptophyta</taxon>
        <taxon>Embryophyta</taxon>
        <taxon>Tracheophyta</taxon>
        <taxon>Spermatophyta</taxon>
        <taxon>Magnoliopsida</taxon>
        <taxon>eudicotyledons</taxon>
        <taxon>Gunneridae</taxon>
        <taxon>Pentapetalae</taxon>
        <taxon>Saxifragales</taxon>
        <taxon>Altingiaceae</taxon>
        <taxon>Liquidambar</taxon>
    </lineage>
</organism>
<feature type="compositionally biased region" description="Polar residues" evidence="1">
    <location>
        <begin position="78"/>
        <end position="90"/>
    </location>
</feature>
<dbReference type="PANTHER" id="PTHR31434:SF2">
    <property type="entry name" value="S PHASE CYCLIN A-ASSOCIATED PROTEIN IN THE ENDOPLASMIC RETICULUM"/>
    <property type="match status" value="1"/>
</dbReference>
<evidence type="ECO:0000313" key="2">
    <source>
        <dbReference type="EMBL" id="KAK9277972.1"/>
    </source>
</evidence>
<dbReference type="Proteomes" id="UP001415857">
    <property type="component" value="Unassembled WGS sequence"/>
</dbReference>
<dbReference type="EMBL" id="JBBPBK010000009">
    <property type="protein sequence ID" value="KAK9277972.1"/>
    <property type="molecule type" value="Genomic_DNA"/>
</dbReference>
<dbReference type="PANTHER" id="PTHR31434">
    <property type="entry name" value="S PHASE CYCLIN A-ASSOCIATED PROTEIN IN THE ENDOPLASMIC RETICULUM"/>
    <property type="match status" value="1"/>
</dbReference>
<gene>
    <name evidence="2" type="ORF">L1049_027529</name>
</gene>
<dbReference type="AlphaFoldDB" id="A0AAP0WSK7"/>
<proteinExistence type="predicted"/>
<protein>
    <submittedName>
        <fullName evidence="2">Uncharacterized protein</fullName>
    </submittedName>
</protein>
<name>A0AAP0WSK7_LIQFO</name>
<evidence type="ECO:0000313" key="3">
    <source>
        <dbReference type="Proteomes" id="UP001415857"/>
    </source>
</evidence>